<comment type="caution">
    <text evidence="8">The sequence shown here is derived from an EMBL/GenBank/DDBJ whole genome shotgun (WGS) entry which is preliminary data.</text>
</comment>
<dbReference type="InterPro" id="IPR036957">
    <property type="entry name" value="Znf_PARP_sf"/>
</dbReference>
<keyword evidence="4" id="KW-0862">Zinc</keyword>
<feature type="domain" description="PARP-type" evidence="7">
    <location>
        <begin position="9"/>
        <end position="107"/>
    </location>
</feature>
<comment type="subcellular location">
    <subcellularLocation>
        <location evidence="1">Nucleus</location>
    </subcellularLocation>
</comment>
<evidence type="ECO:0000313" key="9">
    <source>
        <dbReference type="Proteomes" id="UP001152300"/>
    </source>
</evidence>
<evidence type="ECO:0000256" key="1">
    <source>
        <dbReference type="ARBA" id="ARBA00004123"/>
    </source>
</evidence>
<feature type="region of interest" description="Disordered" evidence="6">
    <location>
        <begin position="114"/>
        <end position="147"/>
    </location>
</feature>
<evidence type="ECO:0000256" key="2">
    <source>
        <dbReference type="ARBA" id="ARBA00022723"/>
    </source>
</evidence>
<organism evidence="8 9">
    <name type="scientific">Sclerotinia nivalis</name>
    <dbReference type="NCBI Taxonomy" id="352851"/>
    <lineage>
        <taxon>Eukaryota</taxon>
        <taxon>Fungi</taxon>
        <taxon>Dikarya</taxon>
        <taxon>Ascomycota</taxon>
        <taxon>Pezizomycotina</taxon>
        <taxon>Leotiomycetes</taxon>
        <taxon>Helotiales</taxon>
        <taxon>Sclerotiniaceae</taxon>
        <taxon>Sclerotinia</taxon>
    </lineage>
</organism>
<evidence type="ECO:0000256" key="6">
    <source>
        <dbReference type="SAM" id="MobiDB-lite"/>
    </source>
</evidence>
<feature type="compositionally biased region" description="Basic and acidic residues" evidence="6">
    <location>
        <begin position="189"/>
        <end position="211"/>
    </location>
</feature>
<accession>A0A9X0AV11</accession>
<dbReference type="EMBL" id="JAPEIS010000002">
    <property type="protein sequence ID" value="KAJ8069462.1"/>
    <property type="molecule type" value="Genomic_DNA"/>
</dbReference>
<evidence type="ECO:0000259" key="7">
    <source>
        <dbReference type="SMART" id="SM01336"/>
    </source>
</evidence>
<keyword evidence="9" id="KW-1185">Reference proteome</keyword>
<keyword evidence="2" id="KW-0479">Metal-binding</keyword>
<dbReference type="GO" id="GO:0008270">
    <property type="term" value="F:zinc ion binding"/>
    <property type="evidence" value="ECO:0007669"/>
    <property type="project" value="UniProtKB-KW"/>
</dbReference>
<dbReference type="Proteomes" id="UP001152300">
    <property type="component" value="Unassembled WGS sequence"/>
</dbReference>
<feature type="compositionally biased region" description="Acidic residues" evidence="6">
    <location>
        <begin position="466"/>
        <end position="478"/>
    </location>
</feature>
<keyword evidence="5" id="KW-0539">Nucleus</keyword>
<evidence type="ECO:0000256" key="4">
    <source>
        <dbReference type="ARBA" id="ARBA00022833"/>
    </source>
</evidence>
<dbReference type="AlphaFoldDB" id="A0A9X0AV11"/>
<dbReference type="GO" id="GO:0003677">
    <property type="term" value="F:DNA binding"/>
    <property type="evidence" value="ECO:0007669"/>
    <property type="project" value="InterPro"/>
</dbReference>
<feature type="compositionally biased region" description="Acidic residues" evidence="6">
    <location>
        <begin position="276"/>
        <end position="285"/>
    </location>
</feature>
<dbReference type="OrthoDB" id="429950at2759"/>
<dbReference type="SMART" id="SM01336">
    <property type="entry name" value="zf-PARP"/>
    <property type="match status" value="1"/>
</dbReference>
<feature type="compositionally biased region" description="Basic residues" evidence="6">
    <location>
        <begin position="482"/>
        <end position="495"/>
    </location>
</feature>
<dbReference type="Pfam" id="PF00645">
    <property type="entry name" value="zf-PARP"/>
    <property type="match status" value="1"/>
</dbReference>
<proteinExistence type="predicted"/>
<dbReference type="SUPFAM" id="SSF57716">
    <property type="entry name" value="Glucocorticoid receptor-like (DNA-binding domain)"/>
    <property type="match status" value="1"/>
</dbReference>
<dbReference type="GO" id="GO:0005634">
    <property type="term" value="C:nucleus"/>
    <property type="evidence" value="ECO:0007669"/>
    <property type="project" value="UniProtKB-SubCell"/>
</dbReference>
<name>A0A9X0AV11_9HELO</name>
<dbReference type="InterPro" id="IPR001510">
    <property type="entry name" value="Znf_PARP"/>
</dbReference>
<evidence type="ECO:0000256" key="5">
    <source>
        <dbReference type="ARBA" id="ARBA00023242"/>
    </source>
</evidence>
<evidence type="ECO:0000256" key="3">
    <source>
        <dbReference type="ARBA" id="ARBA00022771"/>
    </source>
</evidence>
<protein>
    <recommendedName>
        <fullName evidence="7">PARP-type domain-containing protein</fullName>
    </recommendedName>
</protein>
<keyword evidence="3" id="KW-0863">Zinc-finger</keyword>
<dbReference type="Gene3D" id="3.30.1740.10">
    <property type="entry name" value="Zinc finger, PARP-type"/>
    <property type="match status" value="1"/>
</dbReference>
<feature type="compositionally biased region" description="Basic and acidic residues" evidence="6">
    <location>
        <begin position="133"/>
        <end position="146"/>
    </location>
</feature>
<sequence>MAPTSYRVELATTARAGCNNMECKNAGIKIQKNELRLGTWVEIKDHGGWQWKHWGCVTGKQLENMRTYLEDGKGGYMWDKLDGYNDGGKGSLDDHPEMQEKVRRVVTQGFIDPEDWKGDPEMNTLGQSGTRTAESKKKFKEQKSADMGDLTELQAKWDEAVKEKQELIDDGKGNGMKVKDLNKKIAEFSKEMNTRRKEEEKQKANIERSALKAESANTPKKRSRVKKEDVDEEEQEDEKPVKKKRGGKVKKEEDSEEEVMPVKKARGKKTAVKKEEEEEDDGEEKEEAKPVPAKKALGKTSAVKKEEDFEDEEEVKPALAKRSRGKEVKQEENTEDDEETKAPTKHFRGKTSVVKKGYGPVLTKAGRDRNNNFRGNILFGRKGEDTEDEEEAKPVPAKKSRAKAPVIEKGVKEEDEDEDEILTKSAPVAKKGRKNSKKVKEEEAKPGTPDLVSDDDTFRNQKAEPLDEEMKDEEDEEEVKPVKKTRGSHGKKTRA</sequence>
<feature type="region of interest" description="Disordered" evidence="6">
    <location>
        <begin position="189"/>
        <end position="495"/>
    </location>
</feature>
<gene>
    <name evidence="8" type="ORF">OCU04_003116</name>
</gene>
<evidence type="ECO:0000313" key="8">
    <source>
        <dbReference type="EMBL" id="KAJ8069462.1"/>
    </source>
</evidence>
<reference evidence="8" key="1">
    <citation type="submission" date="2022-11" db="EMBL/GenBank/DDBJ databases">
        <title>Genome Resource of Sclerotinia nivalis Strain SnTB1, a Plant Pathogen Isolated from American Ginseng.</title>
        <authorList>
            <person name="Fan S."/>
        </authorList>
    </citation>
    <scope>NUCLEOTIDE SEQUENCE</scope>
    <source>
        <strain evidence="8">SnTB1</strain>
    </source>
</reference>
<feature type="compositionally biased region" description="Basic and acidic residues" evidence="6">
    <location>
        <begin position="456"/>
        <end position="465"/>
    </location>
</feature>